<sequence>MLDFWQKLSPAKKIALLGGLLLVACLPLVILSAQRTQTYRSEAEQAPFSQSASIIPARYDNPGQGVFVCHTPSSMGKAYIKGGGVIVFWGKLQPQSPDQFDQAALDELVGQIKDHGKKVYLHFMIYPEGGHSYAETYPNWLHPSNVQWIKTSVGDFPAPWDTAYQQKLQKFLTLLNQALAQRQVGDKVEYLEPASGGRFGTTHLYFREDDFGQWMKAAGCNGPDYQCLSQKYTQGVNKIYELYNQAFPDYPLMLVSGSALHGPGYSGFNQLLQRYGLKVMIKGAGLGTRESDCGIRASLLNPLCRYAANKEVTKCGQEPWGPSINCNNPNMGFDPASACGKNYDQVYRDSLKNEAISYYCLYTHDAGCAESQAVNQLVADSLGAQIRLANPQLSTTDLRVNDPLSITLRWFNCGSTALNVPLKQGEKWSASSYKLFLEFVQNGQIRHYQELAINPPTNTWQPKTSAGDCFETNSSFNLNISTVLGSSQTSGQETYQLFAGLTDPNGEKRRFALINPEAANDTQNRRYLLANNFVVRGQGSPASPTPTSPASQPTLAPLTPPGGEGEELVFRIKFSGVAAGAPGTADLNLIFKQDGITKYQWPIPVSALDNGAYTGTVNVPPGVYTPCIKGWAHLQRCFEDIKIFADAPNGANWIKKPLLPGDFDSSNTLDIVDLVLLIEKYTSLRVPVNDQNKKFDVNLDNRIDIFDIALVLQNYTALSVEGEE</sequence>
<dbReference type="EMBL" id="PEZK01000004">
    <property type="protein sequence ID" value="PIU02431.1"/>
    <property type="molecule type" value="Genomic_DNA"/>
</dbReference>
<accession>A0A2M6XBP1</accession>
<dbReference type="CDD" id="cd14253">
    <property type="entry name" value="Dockerin"/>
    <property type="match status" value="1"/>
</dbReference>
<comment type="caution">
    <text evidence="2">The sequence shown here is derived from an EMBL/GenBank/DDBJ whole genome shotgun (WGS) entry which is preliminary data.</text>
</comment>
<evidence type="ECO:0008006" key="4">
    <source>
        <dbReference type="Google" id="ProtNLM"/>
    </source>
</evidence>
<dbReference type="InterPro" id="IPR036439">
    <property type="entry name" value="Dockerin_dom_sf"/>
</dbReference>
<dbReference type="SUPFAM" id="SSF63446">
    <property type="entry name" value="Type I dockerin domain"/>
    <property type="match status" value="1"/>
</dbReference>
<organism evidence="2 3">
    <name type="scientific">Candidatus Shapirobacteria bacterium CG09_land_8_20_14_0_10_49_15</name>
    <dbReference type="NCBI Taxonomy" id="1974482"/>
    <lineage>
        <taxon>Bacteria</taxon>
        <taxon>Candidatus Shapironibacteriota</taxon>
    </lineage>
</organism>
<reference evidence="3" key="1">
    <citation type="submission" date="2017-09" db="EMBL/GenBank/DDBJ databases">
        <title>Depth-based differentiation of microbial function through sediment-hosted aquifers and enrichment of novel symbionts in the deep terrestrial subsurface.</title>
        <authorList>
            <person name="Probst A.J."/>
            <person name="Ladd B."/>
            <person name="Jarett J.K."/>
            <person name="Geller-Mcgrath D.E."/>
            <person name="Sieber C.M.K."/>
            <person name="Emerson J.B."/>
            <person name="Anantharaman K."/>
            <person name="Thomas B.C."/>
            <person name="Malmstrom R."/>
            <person name="Stieglmeier M."/>
            <person name="Klingl A."/>
            <person name="Woyke T."/>
            <person name="Ryan C.M."/>
            <person name="Banfield J.F."/>
        </authorList>
    </citation>
    <scope>NUCLEOTIDE SEQUENCE [LARGE SCALE GENOMIC DNA]</scope>
</reference>
<evidence type="ECO:0000256" key="1">
    <source>
        <dbReference type="SAM" id="MobiDB-lite"/>
    </source>
</evidence>
<dbReference type="AlphaFoldDB" id="A0A2M6XBP1"/>
<dbReference type="Gene3D" id="2.60.40.4130">
    <property type="match status" value="1"/>
</dbReference>
<dbReference type="PROSITE" id="PS51257">
    <property type="entry name" value="PROKAR_LIPOPROTEIN"/>
    <property type="match status" value="1"/>
</dbReference>
<gene>
    <name evidence="2" type="ORF">COT66_00145</name>
</gene>
<dbReference type="Gene3D" id="3.20.20.80">
    <property type="entry name" value="Glycosidases"/>
    <property type="match status" value="1"/>
</dbReference>
<dbReference type="InterPro" id="IPR017853">
    <property type="entry name" value="GH"/>
</dbReference>
<proteinExistence type="predicted"/>
<dbReference type="GO" id="GO:0000272">
    <property type="term" value="P:polysaccharide catabolic process"/>
    <property type="evidence" value="ECO:0007669"/>
    <property type="project" value="InterPro"/>
</dbReference>
<name>A0A2M6XBP1_9BACT</name>
<evidence type="ECO:0000313" key="2">
    <source>
        <dbReference type="EMBL" id="PIU02431.1"/>
    </source>
</evidence>
<feature type="compositionally biased region" description="Low complexity" evidence="1">
    <location>
        <begin position="548"/>
        <end position="557"/>
    </location>
</feature>
<dbReference type="Proteomes" id="UP000231214">
    <property type="component" value="Unassembled WGS sequence"/>
</dbReference>
<dbReference type="SUPFAM" id="SSF51445">
    <property type="entry name" value="(Trans)glycosidases"/>
    <property type="match status" value="1"/>
</dbReference>
<feature type="region of interest" description="Disordered" evidence="1">
    <location>
        <begin position="538"/>
        <end position="562"/>
    </location>
</feature>
<protein>
    <recommendedName>
        <fullName evidence="4">Dockerin domain-containing protein</fullName>
    </recommendedName>
</protein>
<evidence type="ECO:0000313" key="3">
    <source>
        <dbReference type="Proteomes" id="UP000231214"/>
    </source>
</evidence>